<reference evidence="3 4" key="1">
    <citation type="journal article" date="2014" name="PLoS ONE">
        <title>The first complete genome sequence of the class fimbriimonadia in the phylum armatimonadetes.</title>
        <authorList>
            <person name="Hu Z.Y."/>
            <person name="Wang Y.Z."/>
            <person name="Im W.T."/>
            <person name="Wang S.Y."/>
            <person name="Zhao G.P."/>
            <person name="Zheng H.J."/>
            <person name="Quan Z.X."/>
        </authorList>
    </citation>
    <scope>NUCLEOTIDE SEQUENCE [LARGE SCALE GENOMIC DNA]</scope>
    <source>
        <strain evidence="3">Gsoil 348</strain>
    </source>
</reference>
<keyword evidence="4" id="KW-1185">Reference proteome</keyword>
<dbReference type="STRING" id="661478.OP10G_4149"/>
<dbReference type="AlphaFoldDB" id="A0A068NVY2"/>
<dbReference type="Pfam" id="PF00246">
    <property type="entry name" value="Peptidase_M14"/>
    <property type="match status" value="1"/>
</dbReference>
<dbReference type="KEGG" id="fgi:OP10G_4149"/>
<dbReference type="GO" id="GO:0004181">
    <property type="term" value="F:metallocarboxypeptidase activity"/>
    <property type="evidence" value="ECO:0007669"/>
    <property type="project" value="InterPro"/>
</dbReference>
<dbReference type="SUPFAM" id="SSF52317">
    <property type="entry name" value="Class I glutamine amidotransferase-like"/>
    <property type="match status" value="1"/>
</dbReference>
<dbReference type="Gene3D" id="3.40.630.10">
    <property type="entry name" value="Zn peptidases"/>
    <property type="match status" value="1"/>
</dbReference>
<dbReference type="GO" id="GO:0006508">
    <property type="term" value="P:proteolysis"/>
    <property type="evidence" value="ECO:0007669"/>
    <property type="project" value="InterPro"/>
</dbReference>
<protein>
    <recommendedName>
        <fullName evidence="2">Peptidase M14 domain-containing protein</fullName>
    </recommendedName>
</protein>
<evidence type="ECO:0000313" key="3">
    <source>
        <dbReference type="EMBL" id="AIE87517.1"/>
    </source>
</evidence>
<feature type="compositionally biased region" description="Gly residues" evidence="1">
    <location>
        <begin position="704"/>
        <end position="714"/>
    </location>
</feature>
<feature type="domain" description="Peptidase M14" evidence="2">
    <location>
        <begin position="55"/>
        <end position="183"/>
    </location>
</feature>
<accession>A0A068NVY2</accession>
<dbReference type="EMBL" id="CP007139">
    <property type="protein sequence ID" value="AIE87517.1"/>
    <property type="molecule type" value="Genomic_DNA"/>
</dbReference>
<dbReference type="SUPFAM" id="SSF53187">
    <property type="entry name" value="Zn-dependent exopeptidases"/>
    <property type="match status" value="1"/>
</dbReference>
<dbReference type="Proteomes" id="UP000027982">
    <property type="component" value="Chromosome"/>
</dbReference>
<feature type="region of interest" description="Disordered" evidence="1">
    <location>
        <begin position="704"/>
        <end position="760"/>
    </location>
</feature>
<dbReference type="InterPro" id="IPR029062">
    <property type="entry name" value="Class_I_gatase-like"/>
</dbReference>
<proteinExistence type="predicted"/>
<dbReference type="eggNOG" id="COG2866">
    <property type="taxonomic scope" value="Bacteria"/>
</dbReference>
<evidence type="ECO:0000313" key="4">
    <source>
        <dbReference type="Proteomes" id="UP000027982"/>
    </source>
</evidence>
<gene>
    <name evidence="3" type="ORF">OP10G_4149</name>
</gene>
<evidence type="ECO:0000256" key="1">
    <source>
        <dbReference type="SAM" id="MobiDB-lite"/>
    </source>
</evidence>
<sequence>MAYGQKIREYTTEPFFLTPLIDHLPVSKTVPTPEKFFGHVTGAPNILTYSKPLADYLRALEKASPRVHVISMGPSEEGREMVVALISDADNLSHLSDIKRMNGRLADPRGLQEAEAQALLKRTVPMYWLTGAMHAPESGPPEMLMELAYRLAVSEEPNIKTIRKNSIVMITPVLDTDGRDRAVDVYRYRKANPGKAPIPLVYWGKYVAHDDNRDGMTLALKMSKALTKTWLEYHPQVMHDLHESVPFLYISTGTGPYNAWIDPITVSEWQDLAYEEIEQLTKANVPGVWTHGFFDGWAANYGKTVADGHNAIGRFYETFSAGGADTGIRSTGSASTREWYRPNPPFPSVRWSLRDNVNLSESGILVALHKVASEKDRYLQNFYLKSKRAVAKGRTEGPGAWVFPSNDPARKRQAMLLKLLQSHGIEIQRLDEAANLDGQSIPRGSYVVRMDQPYSRMADMLLDTQYYKPSDPRSYDDTGWSLGPLFDVKTWRIKDPAILDRQMSPSPDITMIESDAPRLTKPLRIALVHTWTNTQDEGWARLALEGMKVPYDYLSVHAIRDNADLRAKYDLILIPQTGGSAQSLVNGIPKVGDPIPWRPTPEYPNLGGPDATDDIRGGLELAGVANLQKFAREGGTLVCVGNAARMPIDYGLVSGVSITPPQALNAPGGVYLTTKEDAESPLLKGYGANLAGYFNMNTMPILSTGGGSGQGRGGAPERASGRGSLTDPDVIQGRPPYTPKAKPGDVPENDSPRNQGDRPRVLLRFAGRDQVMVSGMIDHPEELAGKPALIDCPTGKGHIVLFAINPFWRGQTVGSYQLVLNAAEWVKP</sequence>
<dbReference type="GO" id="GO:0008270">
    <property type="term" value="F:zinc ion binding"/>
    <property type="evidence" value="ECO:0007669"/>
    <property type="project" value="InterPro"/>
</dbReference>
<dbReference type="InterPro" id="IPR000834">
    <property type="entry name" value="Peptidase_M14"/>
</dbReference>
<name>A0A068NVY2_FIMGI</name>
<organism evidence="3 4">
    <name type="scientific">Fimbriimonas ginsengisoli Gsoil 348</name>
    <dbReference type="NCBI Taxonomy" id="661478"/>
    <lineage>
        <taxon>Bacteria</taxon>
        <taxon>Bacillati</taxon>
        <taxon>Armatimonadota</taxon>
        <taxon>Fimbriimonadia</taxon>
        <taxon>Fimbriimonadales</taxon>
        <taxon>Fimbriimonadaceae</taxon>
        <taxon>Fimbriimonas</taxon>
    </lineage>
</organism>
<evidence type="ECO:0000259" key="2">
    <source>
        <dbReference type="Pfam" id="PF00246"/>
    </source>
</evidence>
<dbReference type="HOGENOM" id="CLU_011471_0_0_0"/>